<accession>A0AAW2HUA3</accession>
<comment type="caution">
    <text evidence="1">The sequence shown here is derived from an EMBL/GenBank/DDBJ whole genome shotgun (WGS) entry which is preliminary data.</text>
</comment>
<organism evidence="1">
    <name type="scientific">Menopon gallinae</name>
    <name type="common">poultry shaft louse</name>
    <dbReference type="NCBI Taxonomy" id="328185"/>
    <lineage>
        <taxon>Eukaryota</taxon>
        <taxon>Metazoa</taxon>
        <taxon>Ecdysozoa</taxon>
        <taxon>Arthropoda</taxon>
        <taxon>Hexapoda</taxon>
        <taxon>Insecta</taxon>
        <taxon>Pterygota</taxon>
        <taxon>Neoptera</taxon>
        <taxon>Paraneoptera</taxon>
        <taxon>Psocodea</taxon>
        <taxon>Troctomorpha</taxon>
        <taxon>Phthiraptera</taxon>
        <taxon>Amblycera</taxon>
        <taxon>Menoponidae</taxon>
        <taxon>Menopon</taxon>
    </lineage>
</organism>
<gene>
    <name evidence="1" type="ORF">PYX00_006102</name>
</gene>
<name>A0AAW2HUA3_9NEOP</name>
<sequence length="61" mass="6884">MIIRRTSTKRSTKRKWTRMKIYSTPSSPSPPKITMSVSTTSAVFYLLSFIPLGSESILCIT</sequence>
<dbReference type="AlphaFoldDB" id="A0AAW2HUA3"/>
<dbReference type="EMBL" id="JARGDH010000003">
    <property type="protein sequence ID" value="KAL0273443.1"/>
    <property type="molecule type" value="Genomic_DNA"/>
</dbReference>
<protein>
    <submittedName>
        <fullName evidence="1">Uncharacterized protein</fullName>
    </submittedName>
</protein>
<evidence type="ECO:0000313" key="1">
    <source>
        <dbReference type="EMBL" id="KAL0273443.1"/>
    </source>
</evidence>
<proteinExistence type="predicted"/>
<reference evidence="1" key="1">
    <citation type="journal article" date="2024" name="Gigascience">
        <title>Chromosome-level genome of the poultry shaft louse Menopon gallinae provides insight into the host-switching and adaptive evolution of parasitic lice.</title>
        <authorList>
            <person name="Xu Y."/>
            <person name="Ma L."/>
            <person name="Liu S."/>
            <person name="Liang Y."/>
            <person name="Liu Q."/>
            <person name="He Z."/>
            <person name="Tian L."/>
            <person name="Duan Y."/>
            <person name="Cai W."/>
            <person name="Li H."/>
            <person name="Song F."/>
        </authorList>
    </citation>
    <scope>NUCLEOTIDE SEQUENCE</scope>
    <source>
        <strain evidence="1">Cailab_2023a</strain>
    </source>
</reference>